<dbReference type="AlphaFoldDB" id="A0A9X6U4X9"/>
<dbReference type="Proteomes" id="UP000220127">
    <property type="component" value="Unassembled WGS sequence"/>
</dbReference>
<dbReference type="RefSeq" id="WP_097876894.1">
    <property type="nucleotide sequence ID" value="NZ_NTYY01000019.1"/>
</dbReference>
<dbReference type="InterPro" id="IPR011990">
    <property type="entry name" value="TPR-like_helical_dom_sf"/>
</dbReference>
<evidence type="ECO:0000313" key="2">
    <source>
        <dbReference type="Proteomes" id="UP000220127"/>
    </source>
</evidence>
<sequence length="364" mass="42819">MNVSVKGNEKITQLLNEWYVEIRARRIGQAHRLKEEIDKKINDIEEDQNLLLYYSLLDFRFQYVVDNLAVSANSFDKIEKFEIPTNNFLTYYYHFFKAIHASGIGNYAIAKEHFDKAEALLELVPDEIEKAEFYYKLGAFHYDIYESLNSVKYTTKAKEIFERHENYERNVGFCENLLGMACTNLREWVLAEEHLVKAMDIFQKLNEEKFILMVRHNLGLLYAGQNMSELAIRYLSEVSEKKPNHFKAIFIEAKEYLKLGEHDTAATLIAKGHQLCVELGNKEYCHHFEILNALNGNVFAEEFEKIILAGVSYFEKEELYEYIQEYEEQLAIRFYQENNDSKASEYFYLSSQARKKSFDKGALK</sequence>
<dbReference type="SUPFAM" id="SSF48452">
    <property type="entry name" value="TPR-like"/>
    <property type="match status" value="1"/>
</dbReference>
<gene>
    <name evidence="1" type="ORF">CON01_00275</name>
</gene>
<comment type="caution">
    <text evidence="1">The sequence shown here is derived from an EMBL/GenBank/DDBJ whole genome shotgun (WGS) entry which is preliminary data.</text>
</comment>
<evidence type="ECO:0000313" key="1">
    <source>
        <dbReference type="EMBL" id="PED16320.1"/>
    </source>
</evidence>
<accession>A0A9X6U4X9</accession>
<dbReference type="Pfam" id="PF18801">
    <property type="entry name" value="RapH_N"/>
    <property type="match status" value="1"/>
</dbReference>
<dbReference type="SMART" id="SM00028">
    <property type="entry name" value="TPR"/>
    <property type="match status" value="5"/>
</dbReference>
<protein>
    <recommendedName>
        <fullName evidence="3">Tetratricopeptide repeat protein</fullName>
    </recommendedName>
</protein>
<dbReference type="Gene3D" id="1.25.40.10">
    <property type="entry name" value="Tetratricopeptide repeat domain"/>
    <property type="match status" value="1"/>
</dbReference>
<organism evidence="1 2">
    <name type="scientific">Bacillus thuringiensis</name>
    <dbReference type="NCBI Taxonomy" id="1428"/>
    <lineage>
        <taxon>Bacteria</taxon>
        <taxon>Bacillati</taxon>
        <taxon>Bacillota</taxon>
        <taxon>Bacilli</taxon>
        <taxon>Bacillales</taxon>
        <taxon>Bacillaceae</taxon>
        <taxon>Bacillus</taxon>
        <taxon>Bacillus cereus group</taxon>
    </lineage>
</organism>
<proteinExistence type="predicted"/>
<reference evidence="1 2" key="1">
    <citation type="submission" date="2017-09" db="EMBL/GenBank/DDBJ databases">
        <title>Large-scale bioinformatics analysis of Bacillus genomes uncovers conserved roles of natural products in bacterial physiology.</title>
        <authorList>
            <consortium name="Agbiome Team Llc"/>
            <person name="Bleich R.M."/>
            <person name="Grubbs K.J."/>
            <person name="Santa Maria K.C."/>
            <person name="Allen S.E."/>
            <person name="Farag S."/>
            <person name="Shank E.A."/>
            <person name="Bowers A."/>
        </authorList>
    </citation>
    <scope>NUCLEOTIDE SEQUENCE [LARGE SCALE GENOMIC DNA]</scope>
    <source>
        <strain evidence="1 2">AFS094940</strain>
    </source>
</reference>
<name>A0A9X6U4X9_BACTU</name>
<evidence type="ECO:0008006" key="3">
    <source>
        <dbReference type="Google" id="ProtNLM"/>
    </source>
</evidence>
<dbReference type="EMBL" id="NVMD01000002">
    <property type="protein sequence ID" value="PED16320.1"/>
    <property type="molecule type" value="Genomic_DNA"/>
</dbReference>
<dbReference type="InterPro" id="IPR019734">
    <property type="entry name" value="TPR_rpt"/>
</dbReference>